<evidence type="ECO:0000313" key="1">
    <source>
        <dbReference type="EMBL" id="BCZ48975.1"/>
    </source>
</evidence>
<gene>
    <name evidence="1" type="ORF">psyc5s11_50420</name>
</gene>
<proteinExistence type="predicted"/>
<sequence length="68" mass="8290">MKCFIRNRNKSMLLISADIRISINEWNLLRNTRWKYLHIKTCRYLQFEVPKIKNVVVIYNKANIIFFG</sequence>
<name>A0ABM7TCY7_9CLOT</name>
<dbReference type="EMBL" id="AP024849">
    <property type="protein sequence ID" value="BCZ48975.1"/>
    <property type="molecule type" value="Genomic_DNA"/>
</dbReference>
<reference evidence="2" key="1">
    <citation type="submission" date="2021-07" db="EMBL/GenBank/DDBJ databases">
        <title>Complete genome sequencing of a Clostridium isolate.</title>
        <authorList>
            <person name="Ueki A."/>
            <person name="Tonouchi A."/>
        </authorList>
    </citation>
    <scope>NUCLEOTIDE SEQUENCE [LARGE SCALE GENOMIC DNA]</scope>
    <source>
        <strain evidence="2">C5S11</strain>
    </source>
</reference>
<accession>A0ABM7TCY7</accession>
<dbReference type="Proteomes" id="UP000824633">
    <property type="component" value="Chromosome"/>
</dbReference>
<evidence type="ECO:0000313" key="2">
    <source>
        <dbReference type="Proteomes" id="UP000824633"/>
    </source>
</evidence>
<protein>
    <submittedName>
        <fullName evidence="1">Uncharacterized protein</fullName>
    </submittedName>
</protein>
<organism evidence="1 2">
    <name type="scientific">Clostridium gelidum</name>
    <dbReference type="NCBI Taxonomy" id="704125"/>
    <lineage>
        <taxon>Bacteria</taxon>
        <taxon>Bacillati</taxon>
        <taxon>Bacillota</taxon>
        <taxon>Clostridia</taxon>
        <taxon>Eubacteriales</taxon>
        <taxon>Clostridiaceae</taxon>
        <taxon>Clostridium</taxon>
    </lineage>
</organism>
<keyword evidence="2" id="KW-1185">Reference proteome</keyword>